<organism evidence="1 2">
    <name type="scientific">Microbacterium lacus</name>
    <dbReference type="NCBI Taxonomy" id="415217"/>
    <lineage>
        <taxon>Bacteria</taxon>
        <taxon>Bacillati</taxon>
        <taxon>Actinomycetota</taxon>
        <taxon>Actinomycetes</taxon>
        <taxon>Micrococcales</taxon>
        <taxon>Microbacteriaceae</taxon>
        <taxon>Microbacterium</taxon>
    </lineage>
</organism>
<comment type="caution">
    <text evidence="1">The sequence shown here is derived from an EMBL/GenBank/DDBJ whole genome shotgun (WGS) entry which is preliminary data.</text>
</comment>
<proteinExistence type="predicted"/>
<protein>
    <submittedName>
        <fullName evidence="1">Uncharacterized protein</fullName>
    </submittedName>
</protein>
<gene>
    <name evidence="1" type="ORF">GCM10009807_25240</name>
</gene>
<keyword evidence="2" id="KW-1185">Reference proteome</keyword>
<reference evidence="1 2" key="1">
    <citation type="journal article" date="2019" name="Int. J. Syst. Evol. Microbiol.">
        <title>The Global Catalogue of Microorganisms (GCM) 10K type strain sequencing project: providing services to taxonomists for standard genome sequencing and annotation.</title>
        <authorList>
            <consortium name="The Broad Institute Genomics Platform"/>
            <consortium name="The Broad Institute Genome Sequencing Center for Infectious Disease"/>
            <person name="Wu L."/>
            <person name="Ma J."/>
        </authorList>
    </citation>
    <scope>NUCLEOTIDE SEQUENCE [LARGE SCALE GENOMIC DNA]</scope>
    <source>
        <strain evidence="1 2">JCM 15575</strain>
    </source>
</reference>
<sequence>MRRPLLDERDVDAGIDEVRADRGAVRAGSEDGDAGCGHEALLEYSFTRRCEMSRFIRDLFTDILIFAA</sequence>
<evidence type="ECO:0000313" key="1">
    <source>
        <dbReference type="EMBL" id="GAA1680214.1"/>
    </source>
</evidence>
<dbReference type="Proteomes" id="UP001500596">
    <property type="component" value="Unassembled WGS sequence"/>
</dbReference>
<accession>A0ABN2H206</accession>
<evidence type="ECO:0000313" key="2">
    <source>
        <dbReference type="Proteomes" id="UP001500596"/>
    </source>
</evidence>
<name>A0ABN2H206_9MICO</name>
<dbReference type="EMBL" id="BAAAPK010000001">
    <property type="protein sequence ID" value="GAA1680214.1"/>
    <property type="molecule type" value="Genomic_DNA"/>
</dbReference>